<reference evidence="2" key="1">
    <citation type="journal article" date="2019" name="Int. J. Syst. Evol. Microbiol.">
        <title>The Global Catalogue of Microorganisms (GCM) 10K type strain sequencing project: providing services to taxonomists for standard genome sequencing and annotation.</title>
        <authorList>
            <consortium name="The Broad Institute Genomics Platform"/>
            <consortium name="The Broad Institute Genome Sequencing Center for Infectious Disease"/>
            <person name="Wu L."/>
            <person name="Ma J."/>
        </authorList>
    </citation>
    <scope>NUCLEOTIDE SEQUENCE [LARGE SCALE GENOMIC DNA]</scope>
    <source>
        <strain evidence="2">JCM 17551</strain>
    </source>
</reference>
<organism evidence="1 2">
    <name type="scientific">Litoribacillus peritrichatus</name>
    <dbReference type="NCBI Taxonomy" id="718191"/>
    <lineage>
        <taxon>Bacteria</taxon>
        <taxon>Pseudomonadati</taxon>
        <taxon>Pseudomonadota</taxon>
        <taxon>Gammaproteobacteria</taxon>
        <taxon>Oceanospirillales</taxon>
        <taxon>Oceanospirillaceae</taxon>
        <taxon>Litoribacillus</taxon>
    </lineage>
</organism>
<protein>
    <submittedName>
        <fullName evidence="1">Uncharacterized protein</fullName>
    </submittedName>
</protein>
<keyword evidence="2" id="KW-1185">Reference proteome</keyword>
<dbReference type="RefSeq" id="WP_344800938.1">
    <property type="nucleotide sequence ID" value="NZ_BAABBN010000017.1"/>
</dbReference>
<evidence type="ECO:0000313" key="2">
    <source>
        <dbReference type="Proteomes" id="UP001501565"/>
    </source>
</evidence>
<proteinExistence type="predicted"/>
<dbReference type="EMBL" id="BAABBN010000017">
    <property type="protein sequence ID" value="GAA3944394.1"/>
    <property type="molecule type" value="Genomic_DNA"/>
</dbReference>
<evidence type="ECO:0000313" key="1">
    <source>
        <dbReference type="EMBL" id="GAA3944394.1"/>
    </source>
</evidence>
<sequence>MRKKPDLIVTLISLFVIGLLVSGLAKTASIEHETPGLMVTSPDVSLEFPEDF</sequence>
<comment type="caution">
    <text evidence="1">The sequence shown here is derived from an EMBL/GenBank/DDBJ whole genome shotgun (WGS) entry which is preliminary data.</text>
</comment>
<gene>
    <name evidence="1" type="ORF">GCM10022277_45130</name>
</gene>
<dbReference type="Proteomes" id="UP001501565">
    <property type="component" value="Unassembled WGS sequence"/>
</dbReference>
<accession>A0ABP7NEG3</accession>
<name>A0ABP7NEG3_9GAMM</name>